<evidence type="ECO:0000256" key="2">
    <source>
        <dbReference type="SAM" id="SignalP"/>
    </source>
</evidence>
<name>A0A562RBC4_9BURK</name>
<protein>
    <recommendedName>
        <fullName evidence="5">Lysozyme inhibitor</fullName>
    </recommendedName>
</protein>
<dbReference type="EMBL" id="VLLB01000003">
    <property type="protein sequence ID" value="TWI66372.1"/>
    <property type="molecule type" value="Genomic_DNA"/>
</dbReference>
<evidence type="ECO:0000313" key="3">
    <source>
        <dbReference type="EMBL" id="TWI66372.1"/>
    </source>
</evidence>
<gene>
    <name evidence="3" type="ORF">IP91_02185</name>
</gene>
<dbReference type="RefSeq" id="WP_229474257.1">
    <property type="nucleotide sequence ID" value="NZ_VLLB01000003.1"/>
</dbReference>
<reference evidence="3 4" key="1">
    <citation type="journal article" date="2015" name="Stand. Genomic Sci.">
        <title>Genomic Encyclopedia of Bacterial and Archaeal Type Strains, Phase III: the genomes of soil and plant-associated and newly described type strains.</title>
        <authorList>
            <person name="Whitman W.B."/>
            <person name="Woyke T."/>
            <person name="Klenk H.P."/>
            <person name="Zhou Y."/>
            <person name="Lilburn T.G."/>
            <person name="Beck B.J."/>
            <person name="De Vos P."/>
            <person name="Vandamme P."/>
            <person name="Eisen J.A."/>
            <person name="Garrity G."/>
            <person name="Hugenholtz P."/>
            <person name="Kyrpides N.C."/>
        </authorList>
    </citation>
    <scope>NUCLEOTIDE SEQUENCE [LARGE SCALE GENOMIC DNA]</scope>
    <source>
        <strain evidence="3 4">CGMCC 1.10822</strain>
    </source>
</reference>
<feature type="signal peptide" evidence="2">
    <location>
        <begin position="1"/>
        <end position="25"/>
    </location>
</feature>
<feature type="chain" id="PRO_5021717715" description="Lysozyme inhibitor" evidence="2">
    <location>
        <begin position="26"/>
        <end position="197"/>
    </location>
</feature>
<dbReference type="AlphaFoldDB" id="A0A562RBC4"/>
<evidence type="ECO:0000313" key="4">
    <source>
        <dbReference type="Proteomes" id="UP000318431"/>
    </source>
</evidence>
<accession>A0A562RBC4</accession>
<dbReference type="Proteomes" id="UP000318431">
    <property type="component" value="Unassembled WGS sequence"/>
</dbReference>
<keyword evidence="4" id="KW-1185">Reference proteome</keyword>
<proteinExistence type="predicted"/>
<feature type="region of interest" description="Disordered" evidence="1">
    <location>
        <begin position="156"/>
        <end position="197"/>
    </location>
</feature>
<comment type="caution">
    <text evidence="3">The sequence shown here is derived from an EMBL/GenBank/DDBJ whole genome shotgun (WGS) entry which is preliminary data.</text>
</comment>
<keyword evidence="2" id="KW-0732">Signal</keyword>
<feature type="compositionally biased region" description="Low complexity" evidence="1">
    <location>
        <begin position="166"/>
        <end position="197"/>
    </location>
</feature>
<evidence type="ECO:0000256" key="1">
    <source>
        <dbReference type="SAM" id="MobiDB-lite"/>
    </source>
</evidence>
<evidence type="ECO:0008006" key="5">
    <source>
        <dbReference type="Google" id="ProtNLM"/>
    </source>
</evidence>
<sequence length="197" mass="20506">MSLIKFLAAALGLGAVLAFAPAAQAAEPAKAKTAAAKKTAAKPKAVSAKSKKAAAAAAAAAKEPDPEADEPDVAEATVDEFSCEMGNKVTIYRNAGDEGHIALRWKTRLHRLTQVATTTGAQRFENRLYGLIWIGIPSKGLLLDSKLNRQLANECRNAEQNKPAETPMQAQAPGQTTAPAAPVTGAPAQADARPVTK</sequence>
<organism evidence="3 4">
    <name type="scientific">Pseudoduganella lurida</name>
    <dbReference type="NCBI Taxonomy" id="1036180"/>
    <lineage>
        <taxon>Bacteria</taxon>
        <taxon>Pseudomonadati</taxon>
        <taxon>Pseudomonadota</taxon>
        <taxon>Betaproteobacteria</taxon>
        <taxon>Burkholderiales</taxon>
        <taxon>Oxalobacteraceae</taxon>
        <taxon>Telluria group</taxon>
        <taxon>Pseudoduganella</taxon>
    </lineage>
</organism>